<evidence type="ECO:0000256" key="1">
    <source>
        <dbReference type="ARBA" id="ARBA00010923"/>
    </source>
</evidence>
<evidence type="ECO:0000313" key="6">
    <source>
        <dbReference type="Proteomes" id="UP000017813"/>
    </source>
</evidence>
<evidence type="ECO:0000259" key="4">
    <source>
        <dbReference type="Pfam" id="PF01420"/>
    </source>
</evidence>
<name>V9HKP3_9NEIS</name>
<dbReference type="Gene3D" id="3.90.220.20">
    <property type="entry name" value="DNA methylase specificity domains"/>
    <property type="match status" value="1"/>
</dbReference>
<organism evidence="5 6">
    <name type="scientific">Simonsiella muelleri ATCC 29453</name>
    <dbReference type="NCBI Taxonomy" id="641147"/>
    <lineage>
        <taxon>Bacteria</taxon>
        <taxon>Pseudomonadati</taxon>
        <taxon>Pseudomonadota</taxon>
        <taxon>Betaproteobacteria</taxon>
        <taxon>Neisseriales</taxon>
        <taxon>Neisseriaceae</taxon>
        <taxon>Simonsiella</taxon>
    </lineage>
</organism>
<dbReference type="InterPro" id="IPR044946">
    <property type="entry name" value="Restrct_endonuc_typeI_TRD_sf"/>
</dbReference>
<gene>
    <name evidence="5" type="ORF">HMPREF9021_01584</name>
</gene>
<keyword evidence="2" id="KW-0680">Restriction system</keyword>
<dbReference type="AlphaFoldDB" id="V9HKP3"/>
<evidence type="ECO:0000256" key="3">
    <source>
        <dbReference type="ARBA" id="ARBA00023125"/>
    </source>
</evidence>
<dbReference type="eggNOG" id="COG0732">
    <property type="taxonomic scope" value="Bacteria"/>
</dbReference>
<dbReference type="GO" id="GO:0009307">
    <property type="term" value="P:DNA restriction-modification system"/>
    <property type="evidence" value="ECO:0007669"/>
    <property type="project" value="UniProtKB-KW"/>
</dbReference>
<keyword evidence="3" id="KW-0238">DNA-binding</keyword>
<dbReference type="OrthoDB" id="5465337at2"/>
<reference evidence="5 6" key="2">
    <citation type="submission" date="2011-10" db="EMBL/GenBank/DDBJ databases">
        <title>The Genome Sequence of Simonsiella muelleri ATCC 29453.</title>
        <authorList>
            <consortium name="The Broad Institute Genome Sequencing Platform"/>
            <consortium name="The Broad Institute Genome Sequencing Center for Infectious Disease"/>
            <person name="Earl A."/>
            <person name="Ward D."/>
            <person name="Feldgarden M."/>
            <person name="Gevers D."/>
            <person name="Izard J."/>
            <person name="Baranova O.V."/>
            <person name="Blanton J.M."/>
            <person name="Tanner A.C."/>
            <person name="Dewhirst F."/>
            <person name="Young S.K."/>
            <person name="Zeng Q."/>
            <person name="Gargeya S."/>
            <person name="Fitzgerald M."/>
            <person name="Haas B."/>
            <person name="Abouelleil A."/>
            <person name="Alvarado L."/>
            <person name="Arachchi H.M."/>
            <person name="Berlin A."/>
            <person name="Brown A."/>
            <person name="Chapman S.B."/>
            <person name="Chen Z."/>
            <person name="Dunbar C."/>
            <person name="Freedman E."/>
            <person name="Gearin G."/>
            <person name="Goldberg J."/>
            <person name="Griggs A."/>
            <person name="Gujja S."/>
            <person name="Heiman D."/>
            <person name="Howarth C."/>
            <person name="Larson L."/>
            <person name="Lui A."/>
            <person name="MacDonald P.J.P."/>
            <person name="Montmayeur A."/>
            <person name="Murphy C."/>
            <person name="Neiman D."/>
            <person name="Pearson M."/>
            <person name="Priest M."/>
            <person name="Roberts A."/>
            <person name="Saif S."/>
            <person name="Shea T."/>
            <person name="Shenoy N."/>
            <person name="Sisk P."/>
            <person name="Stolte C."/>
            <person name="Sykes S."/>
            <person name="Wortman J."/>
            <person name="Nusbaum C."/>
            <person name="Birren B."/>
        </authorList>
    </citation>
    <scope>NUCLEOTIDE SEQUENCE [LARGE SCALE GENOMIC DNA]</scope>
    <source>
        <strain evidence="5 6">ATCC 29453</strain>
    </source>
</reference>
<dbReference type="CDD" id="cd16961">
    <property type="entry name" value="RMtype1_S_TRD-CR_like"/>
    <property type="match status" value="1"/>
</dbReference>
<dbReference type="STRING" id="641147.HMPREF9021_01584"/>
<dbReference type="SUPFAM" id="SSF116734">
    <property type="entry name" value="DNA methylase specificity domain"/>
    <property type="match status" value="1"/>
</dbReference>
<evidence type="ECO:0000313" key="5">
    <source>
        <dbReference type="EMBL" id="EFG30614.1"/>
    </source>
</evidence>
<dbReference type="GO" id="GO:0003677">
    <property type="term" value="F:DNA binding"/>
    <property type="evidence" value="ECO:0007669"/>
    <property type="project" value="UniProtKB-KW"/>
</dbReference>
<evidence type="ECO:0000256" key="2">
    <source>
        <dbReference type="ARBA" id="ARBA00022747"/>
    </source>
</evidence>
<protein>
    <recommendedName>
        <fullName evidence="4">Type I restriction modification DNA specificity domain-containing protein</fullName>
    </recommendedName>
</protein>
<dbReference type="InterPro" id="IPR000055">
    <property type="entry name" value="Restrct_endonuc_typeI_TRD"/>
</dbReference>
<dbReference type="HOGENOM" id="CLU_094509_2_0_4"/>
<feature type="domain" description="Type I restriction modification DNA specificity" evidence="4">
    <location>
        <begin position="7"/>
        <end position="168"/>
    </location>
</feature>
<reference evidence="5 6" key="1">
    <citation type="submission" date="2010-03" db="EMBL/GenBank/DDBJ databases">
        <authorList>
            <consortium name="The Broad Institute Genome Sequencing Platform"/>
            <person name="Ward D."/>
            <person name="Earl A."/>
            <person name="Feldgarden M."/>
            <person name="Gevers D."/>
            <person name="Young S."/>
            <person name="Zeng Q."/>
            <person name="Koehrsen M."/>
            <person name="Alvarado L."/>
            <person name="Berlin A.M."/>
            <person name="Borenstein D."/>
            <person name="Chapman S.B."/>
            <person name="Chen Z."/>
            <person name="Engels R."/>
            <person name="Freedman E."/>
            <person name="Gellesch M."/>
            <person name="Goldberg J."/>
            <person name="Griggs A."/>
            <person name="Gujja S."/>
            <person name="Heilman E.R."/>
            <person name="Heiman D.I."/>
            <person name="Hepburn T.A."/>
            <person name="Howarth C."/>
            <person name="Jen D."/>
            <person name="Larson L."/>
            <person name="Mehta T."/>
            <person name="Park D."/>
            <person name="Pearson M."/>
            <person name="Richards J."/>
            <person name="Roberts A."/>
            <person name="Saif S."/>
            <person name="Shea T.D."/>
            <person name="Shenoy N."/>
            <person name="Sisk P."/>
            <person name="Stolte C."/>
            <person name="Sykes S.N."/>
            <person name="Walk T."/>
            <person name="White J."/>
            <person name="Yandava C."/>
            <person name="Izard J."/>
            <person name="Baranova O.V."/>
            <person name="Blanton J.M."/>
            <person name="Tanner A.C."/>
            <person name="Dewhirst F."/>
            <person name="Haas B."/>
            <person name="Nusbaum C."/>
            <person name="Birren B."/>
        </authorList>
    </citation>
    <scope>NUCLEOTIDE SEQUENCE [LARGE SCALE GENOMIC DNA]</scope>
    <source>
        <strain evidence="5 6">ATCC 29453</strain>
    </source>
</reference>
<dbReference type="RefSeq" id="WP_002642332.1">
    <property type="nucleotide sequence ID" value="NZ_CP019448.1"/>
</dbReference>
<proteinExistence type="inferred from homology"/>
<keyword evidence="6" id="KW-1185">Reference proteome</keyword>
<comment type="similarity">
    <text evidence="1">Belongs to the type-I restriction system S methylase family.</text>
</comment>
<accession>V9HKP3</accession>
<dbReference type="Proteomes" id="UP000017813">
    <property type="component" value="Unassembled WGS sequence"/>
</dbReference>
<sequence length="195" mass="22369">MSKPILLKHFAQLYTGFTIRESIDYLDYGEVKAIQVKDLPKDSHQIDTTLLTGIEWKYDSKPQYLPHNAILLLARGEPKAYLFSGSLKDKVVASNPFIIIHSLSEIILPKYLVWYFNHAITAKSYYSAVLRGTSFPIFTLAMAKEFPIKIPPITIQKQIIDRHTQALTEQKKLEQLIALRQEYNAALAEQILNTY</sequence>
<comment type="caution">
    <text evidence="5">The sequence shown here is derived from an EMBL/GenBank/DDBJ whole genome shotgun (WGS) entry which is preliminary data.</text>
</comment>
<dbReference type="KEGG" id="smur:BWP33_11510"/>
<dbReference type="EMBL" id="ADCY02000043">
    <property type="protein sequence ID" value="EFG30614.1"/>
    <property type="molecule type" value="Genomic_DNA"/>
</dbReference>
<dbReference type="Pfam" id="PF01420">
    <property type="entry name" value="Methylase_S"/>
    <property type="match status" value="1"/>
</dbReference>